<dbReference type="InterPro" id="IPR004875">
    <property type="entry name" value="DDE_SF_endonuclease_dom"/>
</dbReference>
<reference evidence="3 4" key="1">
    <citation type="submission" date="2018-08" db="EMBL/GenBank/DDBJ databases">
        <title>Aphanomyces genome sequencing and annotation.</title>
        <authorList>
            <person name="Minardi D."/>
            <person name="Oidtmann B."/>
            <person name="Van Der Giezen M."/>
            <person name="Studholme D.J."/>
        </authorList>
    </citation>
    <scope>NUCLEOTIDE SEQUENCE [LARGE SCALE GENOMIC DNA]</scope>
    <source>
        <strain evidence="3 4">Da</strain>
    </source>
</reference>
<dbReference type="Pfam" id="PF03221">
    <property type="entry name" value="HTH_Tnp_Tc5"/>
    <property type="match status" value="1"/>
</dbReference>
<evidence type="ECO:0000313" key="3">
    <source>
        <dbReference type="EMBL" id="RHZ19503.1"/>
    </source>
</evidence>
<comment type="caution">
    <text evidence="3">The sequence shown here is derived from an EMBL/GenBank/DDBJ whole genome shotgun (WGS) entry which is preliminary data.</text>
</comment>
<evidence type="ECO:0000256" key="1">
    <source>
        <dbReference type="ARBA" id="ARBA00023125"/>
    </source>
</evidence>
<protein>
    <recommendedName>
        <fullName evidence="2">HTH CENPB-type domain-containing protein</fullName>
    </recommendedName>
</protein>
<sequence>MGPPPVLPRQYEVDLVTWILAMERDGHPVNRSQILDKAAAMLDVVNRFARPAKLTSGWYQRFLARHDVLKTKKSSLLSKQRYAVDKDAVVQFYDELVTALSYVNMDPKQVFNMDETSFSPSKTSTKVVVHRLTKHVHVDEAVASSHVTIVACVYADGSKIPPLFVLPGDRVSTDICDNLVIPDAAVTTSEKGWTKSYICRKWLSILSLDIPVSMLQTILLIMDGFSSHYYIYDEAQGMDILLLFLPANSTHMFQPLDMTVFRPFKQAIRQEIANDIWNDVATSINKQQAISIECRVWTSTTKESSIINGFDSTGLCPPSLEKLLYRLSSFKPHQDDSIELDDTWLQRVATVASKLLLLPPQKKKCIARKTFTVSVMEAALEAEFDALDAEMRTYDSWPSVKTKSRCLVEYASGKSAGTICGSIHWTNHMPNHVMNKHNEVWANTENKAELYERLSREDALPVLRQVARKRVGKAFAARLTTKLPSTNVVNNDHDKNEQSALIQRCLEQGCSISAVLEMQAEVYRLLGGNPIACLKATLQQHQRRTL</sequence>
<dbReference type="InterPro" id="IPR050863">
    <property type="entry name" value="CenT-Element_Derived"/>
</dbReference>
<dbReference type="Proteomes" id="UP000285430">
    <property type="component" value="Unassembled WGS sequence"/>
</dbReference>
<organism evidence="3 4">
    <name type="scientific">Aphanomyces astaci</name>
    <name type="common">Crayfish plague agent</name>
    <dbReference type="NCBI Taxonomy" id="112090"/>
    <lineage>
        <taxon>Eukaryota</taxon>
        <taxon>Sar</taxon>
        <taxon>Stramenopiles</taxon>
        <taxon>Oomycota</taxon>
        <taxon>Saprolegniomycetes</taxon>
        <taxon>Saprolegniales</taxon>
        <taxon>Verrucalvaceae</taxon>
        <taxon>Aphanomyces</taxon>
    </lineage>
</organism>
<dbReference type="InterPro" id="IPR006600">
    <property type="entry name" value="HTH_CenpB_DNA-bd_dom"/>
</dbReference>
<dbReference type="Pfam" id="PF03184">
    <property type="entry name" value="DDE_1"/>
    <property type="match status" value="1"/>
</dbReference>
<dbReference type="AlphaFoldDB" id="A0A3R7AB28"/>
<evidence type="ECO:0000313" key="4">
    <source>
        <dbReference type="Proteomes" id="UP000285430"/>
    </source>
</evidence>
<dbReference type="GO" id="GO:0003677">
    <property type="term" value="F:DNA binding"/>
    <property type="evidence" value="ECO:0007669"/>
    <property type="project" value="UniProtKB-KW"/>
</dbReference>
<feature type="domain" description="HTH CENPB-type" evidence="2">
    <location>
        <begin position="1"/>
        <end position="72"/>
    </location>
</feature>
<evidence type="ECO:0000259" key="2">
    <source>
        <dbReference type="PROSITE" id="PS51253"/>
    </source>
</evidence>
<name>A0A3R7AB28_APHAT</name>
<dbReference type="EMBL" id="QUTH01003423">
    <property type="protein sequence ID" value="RHZ19503.1"/>
    <property type="molecule type" value="Genomic_DNA"/>
</dbReference>
<accession>A0A3R7AB28</accession>
<dbReference type="PROSITE" id="PS51253">
    <property type="entry name" value="HTH_CENPB"/>
    <property type="match status" value="1"/>
</dbReference>
<proteinExistence type="predicted"/>
<dbReference type="VEuPathDB" id="FungiDB:H257_08556"/>
<dbReference type="SMART" id="SM00674">
    <property type="entry name" value="CENPB"/>
    <property type="match status" value="1"/>
</dbReference>
<dbReference type="PANTHER" id="PTHR19303">
    <property type="entry name" value="TRANSPOSON"/>
    <property type="match status" value="1"/>
</dbReference>
<dbReference type="PANTHER" id="PTHR19303:SF57">
    <property type="entry name" value="HTH CENPB-TYPE DOMAIN-CONTAINING PROTEIN"/>
    <property type="match status" value="1"/>
</dbReference>
<dbReference type="InterPro" id="IPR009057">
    <property type="entry name" value="Homeodomain-like_sf"/>
</dbReference>
<keyword evidence="1" id="KW-0238">DNA-binding</keyword>
<dbReference type="GO" id="GO:0005634">
    <property type="term" value="C:nucleus"/>
    <property type="evidence" value="ECO:0007669"/>
    <property type="project" value="TreeGrafter"/>
</dbReference>
<dbReference type="SUPFAM" id="SSF46689">
    <property type="entry name" value="Homeodomain-like"/>
    <property type="match status" value="1"/>
</dbReference>
<gene>
    <name evidence="3" type="ORF">DYB37_002097</name>
</gene>
<dbReference type="VEuPathDB" id="FungiDB:H257_07387"/>